<accession>A0ABN5Z210</accession>
<geneLocation type="plasmid" evidence="1 2">
    <name>pJCM15296</name>
</geneLocation>
<reference evidence="1 2" key="1">
    <citation type="journal article" date="2019" name="Emerg. Microbes Infect.">
        <title>Comprehensive subspecies identification of 175 nontuberculous mycobacteria species based on 7547 genomic profiles.</title>
        <authorList>
            <person name="Matsumoto Y."/>
            <person name="Kinjo T."/>
            <person name="Motooka D."/>
            <person name="Nabeya D."/>
            <person name="Jung N."/>
            <person name="Uechi K."/>
            <person name="Horii T."/>
            <person name="Iida T."/>
            <person name="Fujita J."/>
            <person name="Nakamura S."/>
        </authorList>
    </citation>
    <scope>NUCLEOTIDE SEQUENCE [LARGE SCALE GENOMIC DNA]</scope>
    <source>
        <strain evidence="1 2">JCM 15296</strain>
        <plasmid evidence="1">pJCM15296</plasmid>
    </source>
</reference>
<protein>
    <submittedName>
        <fullName evidence="1">Uncharacterized protein</fullName>
    </submittedName>
</protein>
<proteinExistence type="predicted"/>
<dbReference type="Proteomes" id="UP000465609">
    <property type="component" value="Plasmid pJCM15296"/>
</dbReference>
<organism evidence="1 2">
    <name type="scientific">Mycolicibacterium aubagnense</name>
    <dbReference type="NCBI Taxonomy" id="319707"/>
    <lineage>
        <taxon>Bacteria</taxon>
        <taxon>Bacillati</taxon>
        <taxon>Actinomycetota</taxon>
        <taxon>Actinomycetes</taxon>
        <taxon>Mycobacteriales</taxon>
        <taxon>Mycobacteriaceae</taxon>
        <taxon>Mycolicibacterium</taxon>
    </lineage>
</organism>
<dbReference type="EMBL" id="AP022578">
    <property type="protein sequence ID" value="BBX88218.1"/>
    <property type="molecule type" value="Genomic_DNA"/>
</dbReference>
<evidence type="ECO:0000313" key="2">
    <source>
        <dbReference type="Proteomes" id="UP000465609"/>
    </source>
</evidence>
<keyword evidence="2" id="KW-1185">Reference proteome</keyword>
<sequence>MWKRVDHDERAPLDLLEGVRYRESCLLAQEQNPFVGWCVSADTPELKPRVQLQKRFPPAATGGFAFLGPDGPTHNGYGVVAAQGV</sequence>
<name>A0ABN5Z210_9MYCO</name>
<evidence type="ECO:0000313" key="1">
    <source>
        <dbReference type="EMBL" id="BBX88218.1"/>
    </source>
</evidence>
<keyword evidence="1" id="KW-0614">Plasmid</keyword>
<gene>
    <name evidence="1" type="ORF">MAUB_64190</name>
</gene>